<accession>A0A939LMP8</accession>
<dbReference type="Proteomes" id="UP000664209">
    <property type="component" value="Unassembled WGS sequence"/>
</dbReference>
<dbReference type="AlphaFoldDB" id="A0A939LMP8"/>
<organism evidence="2 3">
    <name type="scientific">Actinotalea soli</name>
    <dbReference type="NCBI Taxonomy" id="2819234"/>
    <lineage>
        <taxon>Bacteria</taxon>
        <taxon>Bacillati</taxon>
        <taxon>Actinomycetota</taxon>
        <taxon>Actinomycetes</taxon>
        <taxon>Micrococcales</taxon>
        <taxon>Cellulomonadaceae</taxon>
        <taxon>Actinotalea</taxon>
    </lineage>
</organism>
<keyword evidence="3" id="KW-1185">Reference proteome</keyword>
<evidence type="ECO:0000313" key="3">
    <source>
        <dbReference type="Proteomes" id="UP000664209"/>
    </source>
</evidence>
<reference evidence="2" key="1">
    <citation type="submission" date="2021-03" db="EMBL/GenBank/DDBJ databases">
        <title>Actinotalea soli sp. nov., isolated from soil.</title>
        <authorList>
            <person name="Ping W."/>
            <person name="Zhang J."/>
        </authorList>
    </citation>
    <scope>NUCLEOTIDE SEQUENCE</scope>
    <source>
        <strain evidence="2">BY-33</strain>
    </source>
</reference>
<gene>
    <name evidence="2" type="ORF">J4G33_01655</name>
</gene>
<name>A0A939LMP8_9CELL</name>
<protein>
    <submittedName>
        <fullName evidence="2">Uncharacterized protein</fullName>
    </submittedName>
</protein>
<proteinExistence type="predicted"/>
<feature type="region of interest" description="Disordered" evidence="1">
    <location>
        <begin position="1"/>
        <end position="20"/>
    </location>
</feature>
<dbReference type="EMBL" id="JAGEMK010000001">
    <property type="protein sequence ID" value="MBO1750501.1"/>
    <property type="molecule type" value="Genomic_DNA"/>
</dbReference>
<evidence type="ECO:0000313" key="2">
    <source>
        <dbReference type="EMBL" id="MBO1750501.1"/>
    </source>
</evidence>
<dbReference type="RefSeq" id="WP_208054145.1">
    <property type="nucleotide sequence ID" value="NZ_JAGEMK010000001.1"/>
</dbReference>
<evidence type="ECO:0000256" key="1">
    <source>
        <dbReference type="SAM" id="MobiDB-lite"/>
    </source>
</evidence>
<sequence>MTQYDPRDRDTEGVYHGALDSVSDRGPVERAYLEAARSFMEECGVTELTVRDPESHLEADPDREPLAAAHPLARILGTGLERWVDGAALSAADAIEVVRWMHRGDVWCRLEHFSGFAIHVGYDLYMYIVASKPCPKSVEAASALGVFPEPMSSSPYERDLDDMDHSARVVDASFWADVDALAAARGAVAIIEHAAWPRRWTMTAGGTHPTTRAGSYVAVWPQWPERLTGLTLAAIPRVVYRLTGRSSYRWGVHADVQVADGLVWRGRPAPPDLYDEMPALRGVTPEPNGTVTARWHAWFVEP</sequence>
<comment type="caution">
    <text evidence="2">The sequence shown here is derived from an EMBL/GenBank/DDBJ whole genome shotgun (WGS) entry which is preliminary data.</text>
</comment>
<feature type="compositionally biased region" description="Basic and acidic residues" evidence="1">
    <location>
        <begin position="1"/>
        <end position="13"/>
    </location>
</feature>